<reference evidence="1" key="1">
    <citation type="journal article" date="2014" name="BMC Genomics">
        <title>Characterizing the developmental transcriptome of the oriental fruit fly, Bactrocera dorsalis (Diptera: Tephritidae) through comparative genomic analysis with Drosophila melanogaster utilizing modENCODE datasets.</title>
        <authorList>
            <person name="Geib S.M."/>
            <person name="Calla B."/>
            <person name="Hall B."/>
            <person name="Hou S."/>
            <person name="Manoukis N.C."/>
        </authorList>
    </citation>
    <scope>NUCLEOTIDE SEQUENCE</scope>
    <source>
        <strain evidence="1">Punador</strain>
    </source>
</reference>
<dbReference type="EMBL" id="GAKP01001007">
    <property type="protein sequence ID" value="JAC57945.1"/>
    <property type="molecule type" value="Transcribed_RNA"/>
</dbReference>
<evidence type="ECO:0000313" key="1">
    <source>
        <dbReference type="EMBL" id="JAC57945.1"/>
    </source>
</evidence>
<accession>A0A034WUS0</accession>
<feature type="non-terminal residue" evidence="1">
    <location>
        <position position="174"/>
    </location>
</feature>
<feature type="non-terminal residue" evidence="1">
    <location>
        <position position="1"/>
    </location>
</feature>
<organism evidence="1">
    <name type="scientific">Bactrocera dorsalis</name>
    <name type="common">Oriental fruit fly</name>
    <name type="synonym">Dacus dorsalis</name>
    <dbReference type="NCBI Taxonomy" id="27457"/>
    <lineage>
        <taxon>Eukaryota</taxon>
        <taxon>Metazoa</taxon>
        <taxon>Ecdysozoa</taxon>
        <taxon>Arthropoda</taxon>
        <taxon>Hexapoda</taxon>
        <taxon>Insecta</taxon>
        <taxon>Pterygota</taxon>
        <taxon>Neoptera</taxon>
        <taxon>Endopterygota</taxon>
        <taxon>Diptera</taxon>
        <taxon>Brachycera</taxon>
        <taxon>Muscomorpha</taxon>
        <taxon>Tephritoidea</taxon>
        <taxon>Tephritidae</taxon>
        <taxon>Bactrocera</taxon>
        <taxon>Bactrocera</taxon>
    </lineage>
</organism>
<name>A0A034WUS0_BACDO</name>
<proteinExistence type="predicted"/>
<dbReference type="AlphaFoldDB" id="A0A034WUS0"/>
<protein>
    <submittedName>
        <fullName evidence="1">Uncharacterized protein</fullName>
    </submittedName>
</protein>
<sequence>ELDRAPNTIVQYILCKILFIMRSKDLSLNRFMIQIATESAVIMRAKDPEDIKLLIKKWLEEYTDESIPFLARGQLNQEMREAIRSKYKSAQKMDQIIRERAERRQRGDSDITLHEDQAKAYVQEAFGAISNVEKREKLLQEVFENKERVTKFQRGCERFTHLAIQAKKRQEHRE</sequence>